<feature type="domain" description="NrtR DNA-binding winged helix" evidence="1">
    <location>
        <begin position="190"/>
        <end position="250"/>
    </location>
</feature>
<sequence length="263" mass="29303">MTLPACSFEASPENLIETCPTAGARRRAGVDRLGGMSPERDDLLAYPRPSVAADVVLLTVADGELNVVLRKRDQGSHAGEWMLPGTMLRERERLGDAVLRCLDTRMHIQGRSPRQLHVFDDPARDERGWVLTVTHLDVLPLSALTLGLQHGHGQLRPVSQVHGLPFSHDEIIAWAVKMVRWEYGQAPDPWNLLDSQFTMTQLRQAHDAVAGAVHQKDTFRRTMEPLLEALEERAVPPGGNGLGRPARIYRKRPDGYQPVLIMA</sequence>
<dbReference type="Proteomes" id="UP000256727">
    <property type="component" value="Unassembled WGS sequence"/>
</dbReference>
<dbReference type="AlphaFoldDB" id="A0A3D9LEF1"/>
<gene>
    <name evidence="2" type="ORF">C8E99_2598</name>
</gene>
<proteinExistence type="predicted"/>
<dbReference type="InterPro" id="IPR036388">
    <property type="entry name" value="WH-like_DNA-bd_sf"/>
</dbReference>
<dbReference type="Gene3D" id="1.10.10.10">
    <property type="entry name" value="Winged helix-like DNA-binding domain superfamily/Winged helix DNA-binding domain"/>
    <property type="match status" value="1"/>
</dbReference>
<organism evidence="2 3">
    <name type="scientific">Citricoccus muralis</name>
    <dbReference type="NCBI Taxonomy" id="169134"/>
    <lineage>
        <taxon>Bacteria</taxon>
        <taxon>Bacillati</taxon>
        <taxon>Actinomycetota</taxon>
        <taxon>Actinomycetes</taxon>
        <taxon>Micrococcales</taxon>
        <taxon>Micrococcaceae</taxon>
        <taxon>Citricoccus</taxon>
    </lineage>
</organism>
<dbReference type="InterPro" id="IPR054105">
    <property type="entry name" value="WHD_NrtR"/>
</dbReference>
<dbReference type="InterPro" id="IPR015797">
    <property type="entry name" value="NUDIX_hydrolase-like_dom_sf"/>
</dbReference>
<evidence type="ECO:0000313" key="2">
    <source>
        <dbReference type="EMBL" id="REE04748.1"/>
    </source>
</evidence>
<dbReference type="SUPFAM" id="SSF55811">
    <property type="entry name" value="Nudix"/>
    <property type="match status" value="1"/>
</dbReference>
<evidence type="ECO:0000313" key="3">
    <source>
        <dbReference type="Proteomes" id="UP000256727"/>
    </source>
</evidence>
<name>A0A3D9LEF1_9MICC</name>
<protein>
    <recommendedName>
        <fullName evidence="1">NrtR DNA-binding winged helix domain-containing protein</fullName>
    </recommendedName>
</protein>
<evidence type="ECO:0000259" key="1">
    <source>
        <dbReference type="Pfam" id="PF21906"/>
    </source>
</evidence>
<reference evidence="2 3" key="1">
    <citation type="submission" date="2018-07" db="EMBL/GenBank/DDBJ databases">
        <title>Sequencing the genomes of 1000 actinobacteria strains.</title>
        <authorList>
            <person name="Klenk H.-P."/>
        </authorList>
    </citation>
    <scope>NUCLEOTIDE SEQUENCE [LARGE SCALE GENOMIC DNA]</scope>
    <source>
        <strain evidence="2 3">DSM 14442</strain>
    </source>
</reference>
<accession>A0A3D9LEF1</accession>
<dbReference type="SUPFAM" id="SSF46785">
    <property type="entry name" value="Winged helix' DNA-binding domain"/>
    <property type="match status" value="1"/>
</dbReference>
<dbReference type="Pfam" id="PF21906">
    <property type="entry name" value="WHD_NrtR"/>
    <property type="match status" value="1"/>
</dbReference>
<comment type="caution">
    <text evidence="2">The sequence shown here is derived from an EMBL/GenBank/DDBJ whole genome shotgun (WGS) entry which is preliminary data.</text>
</comment>
<dbReference type="EMBL" id="QREH01000001">
    <property type="protein sequence ID" value="REE04748.1"/>
    <property type="molecule type" value="Genomic_DNA"/>
</dbReference>
<keyword evidence="3" id="KW-1185">Reference proteome</keyword>
<dbReference type="CDD" id="cd18873">
    <property type="entry name" value="NUDIX_NadM_like"/>
    <property type="match status" value="1"/>
</dbReference>
<dbReference type="Gene3D" id="3.90.79.10">
    <property type="entry name" value="Nucleoside Triphosphate Pyrophosphohydrolase"/>
    <property type="match status" value="1"/>
</dbReference>
<dbReference type="InterPro" id="IPR036390">
    <property type="entry name" value="WH_DNA-bd_sf"/>
</dbReference>